<feature type="chain" id="PRO_5019365989" evidence="1">
    <location>
        <begin position="22"/>
        <end position="67"/>
    </location>
</feature>
<sequence length="67" mass="7079">MKLAKAIAVVSVLWLTGCASIVGSPDQLISIASTPDNATISITDETYTGGRIHLISQRIALVTSRRP</sequence>
<dbReference type="EMBL" id="PIPM01000006">
    <property type="protein sequence ID" value="RUO32846.1"/>
    <property type="molecule type" value="Genomic_DNA"/>
</dbReference>
<keyword evidence="3" id="KW-1185">Reference proteome</keyword>
<accession>A0A432WG94</accession>
<evidence type="ECO:0000256" key="1">
    <source>
        <dbReference type="SAM" id="SignalP"/>
    </source>
</evidence>
<dbReference type="RefSeq" id="WP_126776972.1">
    <property type="nucleotide sequence ID" value="NZ_PIPM01000006.1"/>
</dbReference>
<dbReference type="Proteomes" id="UP000288405">
    <property type="component" value="Unassembled WGS sequence"/>
</dbReference>
<evidence type="ECO:0000313" key="2">
    <source>
        <dbReference type="EMBL" id="RUO32846.1"/>
    </source>
</evidence>
<keyword evidence="1" id="KW-0732">Signal</keyword>
<protein>
    <submittedName>
        <fullName evidence="2">Uncharacterized protein</fullName>
    </submittedName>
</protein>
<proteinExistence type="predicted"/>
<comment type="caution">
    <text evidence="2">The sequence shown here is derived from an EMBL/GenBank/DDBJ whole genome shotgun (WGS) entry which is preliminary data.</text>
</comment>
<feature type="signal peptide" evidence="1">
    <location>
        <begin position="1"/>
        <end position="21"/>
    </location>
</feature>
<dbReference type="PROSITE" id="PS51257">
    <property type="entry name" value="PROKAR_LIPOPROTEIN"/>
    <property type="match status" value="1"/>
</dbReference>
<evidence type="ECO:0000313" key="3">
    <source>
        <dbReference type="Proteomes" id="UP000288405"/>
    </source>
</evidence>
<reference evidence="2 3" key="1">
    <citation type="journal article" date="2011" name="Front. Microbiol.">
        <title>Genomic signatures of strain selection and enhancement in Bacillus atrophaeus var. globigii, a historical biowarfare simulant.</title>
        <authorList>
            <person name="Gibbons H.S."/>
            <person name="Broomall S.M."/>
            <person name="McNew L.A."/>
            <person name="Daligault H."/>
            <person name="Chapman C."/>
            <person name="Bruce D."/>
            <person name="Karavis M."/>
            <person name="Krepps M."/>
            <person name="McGregor P.A."/>
            <person name="Hong C."/>
            <person name="Park K.H."/>
            <person name="Akmal A."/>
            <person name="Feldman A."/>
            <person name="Lin J.S."/>
            <person name="Chang W.E."/>
            <person name="Higgs B.W."/>
            <person name="Demirev P."/>
            <person name="Lindquist J."/>
            <person name="Liem A."/>
            <person name="Fochler E."/>
            <person name="Read T.D."/>
            <person name="Tapia R."/>
            <person name="Johnson S."/>
            <person name="Bishop-Lilly K.A."/>
            <person name="Detter C."/>
            <person name="Han C."/>
            <person name="Sozhamannan S."/>
            <person name="Rosenzweig C.N."/>
            <person name="Skowronski E.W."/>
        </authorList>
    </citation>
    <scope>NUCLEOTIDE SEQUENCE [LARGE SCALE GENOMIC DNA]</scope>
    <source>
        <strain evidence="2 3">GYP-17</strain>
    </source>
</reference>
<gene>
    <name evidence="2" type="ORF">CWE11_07395</name>
</gene>
<name>A0A432WG94_9GAMM</name>
<dbReference type="AlphaFoldDB" id="A0A432WG94"/>
<organism evidence="2 3">
    <name type="scientific">Aliidiomarina sanyensis</name>
    <dbReference type="NCBI Taxonomy" id="1249555"/>
    <lineage>
        <taxon>Bacteria</taxon>
        <taxon>Pseudomonadati</taxon>
        <taxon>Pseudomonadota</taxon>
        <taxon>Gammaproteobacteria</taxon>
        <taxon>Alteromonadales</taxon>
        <taxon>Idiomarinaceae</taxon>
        <taxon>Aliidiomarina</taxon>
    </lineage>
</organism>
<dbReference type="OrthoDB" id="194242at2"/>